<evidence type="ECO:0000313" key="1">
    <source>
        <dbReference type="EMBL" id="ELS30170.1"/>
    </source>
</evidence>
<accession>L8MUM7</accession>
<dbReference type="EMBL" id="ALWB01000419">
    <property type="protein sequence ID" value="ELS30170.1"/>
    <property type="molecule type" value="Genomic_DNA"/>
</dbReference>
<gene>
    <name evidence="1" type="ORF">Pse7429DRAFT_4740</name>
</gene>
<organism evidence="1 2">
    <name type="scientific">Pseudanabaena biceps PCC 7429</name>
    <dbReference type="NCBI Taxonomy" id="927668"/>
    <lineage>
        <taxon>Bacteria</taxon>
        <taxon>Bacillati</taxon>
        <taxon>Cyanobacteriota</taxon>
        <taxon>Cyanophyceae</taxon>
        <taxon>Pseudanabaenales</taxon>
        <taxon>Pseudanabaenaceae</taxon>
        <taxon>Pseudanabaena</taxon>
    </lineage>
</organism>
<comment type="caution">
    <text evidence="1">The sequence shown here is derived from an EMBL/GenBank/DDBJ whole genome shotgun (WGS) entry which is preliminary data.</text>
</comment>
<protein>
    <submittedName>
        <fullName evidence="1">Uncharacterized protein</fullName>
    </submittedName>
</protein>
<keyword evidence="2" id="KW-1185">Reference proteome</keyword>
<proteinExistence type="predicted"/>
<evidence type="ECO:0000313" key="2">
    <source>
        <dbReference type="Proteomes" id="UP000011201"/>
    </source>
</evidence>
<sequence length="50" mass="5597">MNVCGCPTSTVMIIDKLQEFRQQVYRFLGNGRDAIFDLMDAVLTSPSVKS</sequence>
<reference evidence="1 2" key="1">
    <citation type="journal article" date="2013" name="Proc. Natl. Acad. Sci. U.S.A.">
        <title>Improving the coverage of the cyanobacterial phylum using diversity-driven genome sequencing.</title>
        <authorList>
            <person name="Shih P.M."/>
            <person name="Wu D."/>
            <person name="Latifi A."/>
            <person name="Axen S.D."/>
            <person name="Fewer D.P."/>
            <person name="Talla E."/>
            <person name="Calteau A."/>
            <person name="Cai F."/>
            <person name="Tandeau de Marsac N."/>
            <person name="Rippka R."/>
            <person name="Herdman M."/>
            <person name="Sivonen K."/>
            <person name="Coursin T."/>
            <person name="Laurent T."/>
            <person name="Goodwin L."/>
            <person name="Nolan M."/>
            <person name="Davenport K.W."/>
            <person name="Han C.S."/>
            <person name="Rubin E.M."/>
            <person name="Eisen J.A."/>
            <person name="Woyke T."/>
            <person name="Gugger M."/>
            <person name="Kerfeld C.A."/>
        </authorList>
    </citation>
    <scope>NUCLEOTIDE SEQUENCE [LARGE SCALE GENOMIC DNA]</scope>
    <source>
        <strain evidence="1 2">PCC 7429</strain>
    </source>
</reference>
<dbReference type="Proteomes" id="UP000011201">
    <property type="component" value="Unassembled WGS sequence"/>
</dbReference>
<name>L8MUM7_9CYAN</name>
<feature type="non-terminal residue" evidence="1">
    <location>
        <position position="50"/>
    </location>
</feature>
<dbReference type="AlphaFoldDB" id="L8MUM7"/>